<gene>
    <name evidence="8" type="ORF">FHX73_114666</name>
</gene>
<name>A0A561UN41_9ACTN</name>
<feature type="transmembrane region" description="Helical" evidence="7">
    <location>
        <begin position="81"/>
        <end position="100"/>
    </location>
</feature>
<evidence type="ECO:0000256" key="1">
    <source>
        <dbReference type="ARBA" id="ARBA00004429"/>
    </source>
</evidence>
<dbReference type="CDD" id="cd06173">
    <property type="entry name" value="MFS_MefA_like"/>
    <property type="match status" value="1"/>
</dbReference>
<protein>
    <submittedName>
        <fullName evidence="8">Putative MFS family arabinose efflux permease</fullName>
    </submittedName>
</protein>
<keyword evidence="3" id="KW-1003">Cell membrane</keyword>
<feature type="transmembrane region" description="Helical" evidence="7">
    <location>
        <begin position="18"/>
        <end position="37"/>
    </location>
</feature>
<accession>A0A561UN41</accession>
<feature type="transmembrane region" description="Helical" evidence="7">
    <location>
        <begin position="376"/>
        <end position="398"/>
    </location>
</feature>
<evidence type="ECO:0000256" key="6">
    <source>
        <dbReference type="ARBA" id="ARBA00023136"/>
    </source>
</evidence>
<feature type="transmembrane region" description="Helical" evidence="7">
    <location>
        <begin position="284"/>
        <end position="301"/>
    </location>
</feature>
<comment type="caution">
    <text evidence="8">The sequence shown here is derived from an EMBL/GenBank/DDBJ whole genome shotgun (WGS) entry which is preliminary data.</text>
</comment>
<dbReference type="Proteomes" id="UP000317940">
    <property type="component" value="Unassembled WGS sequence"/>
</dbReference>
<dbReference type="PANTHER" id="PTHR23513">
    <property type="entry name" value="INTEGRAL MEMBRANE EFFLUX PROTEIN-RELATED"/>
    <property type="match status" value="1"/>
</dbReference>
<keyword evidence="9" id="KW-1185">Reference proteome</keyword>
<dbReference type="AlphaFoldDB" id="A0A561UN41"/>
<evidence type="ECO:0000313" key="8">
    <source>
        <dbReference type="EMBL" id="TWG00786.1"/>
    </source>
</evidence>
<evidence type="ECO:0000256" key="5">
    <source>
        <dbReference type="ARBA" id="ARBA00022989"/>
    </source>
</evidence>
<keyword evidence="5 7" id="KW-1133">Transmembrane helix</keyword>
<proteinExistence type="predicted"/>
<evidence type="ECO:0000256" key="2">
    <source>
        <dbReference type="ARBA" id="ARBA00022448"/>
    </source>
</evidence>
<dbReference type="EMBL" id="VIWT01000001">
    <property type="protein sequence ID" value="TWG00786.1"/>
    <property type="molecule type" value="Genomic_DNA"/>
</dbReference>
<comment type="subcellular location">
    <subcellularLocation>
        <location evidence="1">Cell inner membrane</location>
        <topology evidence="1">Multi-pass membrane protein</topology>
    </subcellularLocation>
</comment>
<dbReference type="InterPro" id="IPR036259">
    <property type="entry name" value="MFS_trans_sf"/>
</dbReference>
<keyword evidence="2" id="KW-0813">Transport</keyword>
<keyword evidence="6 7" id="KW-0472">Membrane</keyword>
<evidence type="ECO:0000256" key="4">
    <source>
        <dbReference type="ARBA" id="ARBA00022692"/>
    </source>
</evidence>
<feature type="transmembrane region" description="Helical" evidence="7">
    <location>
        <begin position="224"/>
        <end position="246"/>
    </location>
</feature>
<evidence type="ECO:0000256" key="7">
    <source>
        <dbReference type="SAM" id="Phobius"/>
    </source>
</evidence>
<evidence type="ECO:0000256" key="3">
    <source>
        <dbReference type="ARBA" id="ARBA00022475"/>
    </source>
</evidence>
<feature type="transmembrane region" description="Helical" evidence="7">
    <location>
        <begin position="144"/>
        <end position="166"/>
    </location>
</feature>
<feature type="transmembrane region" description="Helical" evidence="7">
    <location>
        <begin position="252"/>
        <end position="272"/>
    </location>
</feature>
<dbReference type="Pfam" id="PF05977">
    <property type="entry name" value="MFS_3"/>
    <property type="match status" value="1"/>
</dbReference>
<dbReference type="PANTHER" id="PTHR23513:SF9">
    <property type="entry name" value="ENTEROBACTIN EXPORTER ENTS"/>
    <property type="match status" value="1"/>
</dbReference>
<organism evidence="8 9">
    <name type="scientific">Kitasatospora viridis</name>
    <dbReference type="NCBI Taxonomy" id="281105"/>
    <lineage>
        <taxon>Bacteria</taxon>
        <taxon>Bacillati</taxon>
        <taxon>Actinomycetota</taxon>
        <taxon>Actinomycetes</taxon>
        <taxon>Kitasatosporales</taxon>
        <taxon>Streptomycetaceae</taxon>
        <taxon>Kitasatospora</taxon>
    </lineage>
</organism>
<dbReference type="SUPFAM" id="SSF103473">
    <property type="entry name" value="MFS general substrate transporter"/>
    <property type="match status" value="1"/>
</dbReference>
<evidence type="ECO:0000313" key="9">
    <source>
        <dbReference type="Proteomes" id="UP000317940"/>
    </source>
</evidence>
<keyword evidence="4 7" id="KW-0812">Transmembrane</keyword>
<dbReference type="InterPro" id="IPR010290">
    <property type="entry name" value="TM_effector"/>
</dbReference>
<dbReference type="Gene3D" id="1.20.1250.20">
    <property type="entry name" value="MFS general substrate transporter like domains"/>
    <property type="match status" value="1"/>
</dbReference>
<dbReference type="GO" id="GO:0005886">
    <property type="term" value="C:plasma membrane"/>
    <property type="evidence" value="ECO:0007669"/>
    <property type="project" value="UniProtKB-SubCell"/>
</dbReference>
<feature type="transmembrane region" description="Helical" evidence="7">
    <location>
        <begin position="49"/>
        <end position="69"/>
    </location>
</feature>
<sequence>MTFGLDLSPLRSSRDFRLLWGSGVITILGTTLTVVALPLQIKALTGSSVAVGAVGAVELVPMVVCGLWGGALADALDRRRLLLWTELAQGGSALVLVVDSLLPHPAVWPLYCAAAFTTAGAALQRPSLDALAPQLVRHDQLASAASLLSLRWNIGAILGPVLAGLIATTAGVAVAFQLDLLSFLASALLLFRLRPVPTAPSAERASLGSITEGLRYARQRRDLLASYAVDFVAMLLAMPTAILPFLADRLHATWALGLMYSSFAIGSLLVGLTSSWARRVHRHGRMIALAAAGWGAAMAGAGLVPNVWVVLFCLVAAGAADMVSGLFRSTLWNGTIPDELRGRLAGIEVLSYSTGPQLASVRSGWTAAALGVRTSVWAGGLACVLAVGAIACALPALWRFDARTDPNARAVRLRRETAPQPAAL</sequence>
<dbReference type="RefSeq" id="WP_246213669.1">
    <property type="nucleotide sequence ID" value="NZ_BAAAMZ010000003.1"/>
</dbReference>
<reference evidence="8 9" key="1">
    <citation type="submission" date="2019-06" db="EMBL/GenBank/DDBJ databases">
        <title>Sequencing the genomes of 1000 actinobacteria strains.</title>
        <authorList>
            <person name="Klenk H.-P."/>
        </authorList>
    </citation>
    <scope>NUCLEOTIDE SEQUENCE [LARGE SCALE GENOMIC DNA]</scope>
    <source>
        <strain evidence="8 9">DSM 44826</strain>
    </source>
</reference>